<sequence length="640" mass="68897">MQWQSSTVTGLISSRPVIITVAPRTVATTPPATITIPVNNSTTHAASISANNTTIPMTTISANNTTIPMTTIPANNATMHTTDIPPNISTTPMTTLPAGNATIPVNNTVTPTSAIPANNTIMPMTTLPAGNATTAMTTIPANNATMHMTGIPANNTIMPMTTLPAGNATIPVNNTVTPTSAIPANNTIMPMTTLPAGNATIPVNNTVTPTSAIPANNSTTPTTTILANNATIPVNNTTTSTTIIPANNSTTATTTIPSNNATTTTITMITSTISTTTMPVTNTTTPGSSSSTRTSISSYKNCYQPIITLTPANSSLSSPLQYRRSEAFSISSYIQLNCSGSLSNTIEWKISHCTSTICSSETLQEQTIITTLSELYIPELTLDYGTYQFTLTVRMFAARQLSSEASAYIQIIPSNIVVNLVQFGPTMITRGYQQDLILDPGSYSIDPDTITFNASNWNYEYYCRIYPDYSFPSILGTDLPLDDPRTQQFNSSCFSNQSGLNYVGATNSPKSSLIILGNSLKSSQTYQFKVTMLNLQNSSVQGFDYLLVKVERNQQMLIVMGCVISTLCGENVEYQYVNPTTQVALFSTCTDNCQSINNITWNIYQGVMNTTSNVVQWTAFQNVKQYENIWFFGNFLIILI</sequence>
<evidence type="ECO:0000313" key="3">
    <source>
        <dbReference type="Proteomes" id="UP000663872"/>
    </source>
</evidence>
<evidence type="ECO:0000313" key="2">
    <source>
        <dbReference type="EMBL" id="CAF3410190.1"/>
    </source>
</evidence>
<organism evidence="2 3">
    <name type="scientific">Rotaria socialis</name>
    <dbReference type="NCBI Taxonomy" id="392032"/>
    <lineage>
        <taxon>Eukaryota</taxon>
        <taxon>Metazoa</taxon>
        <taxon>Spiralia</taxon>
        <taxon>Gnathifera</taxon>
        <taxon>Rotifera</taxon>
        <taxon>Eurotatoria</taxon>
        <taxon>Bdelloidea</taxon>
        <taxon>Philodinida</taxon>
        <taxon>Philodinidae</taxon>
        <taxon>Rotaria</taxon>
    </lineage>
</organism>
<comment type="caution">
    <text evidence="2">The sequence shown here is derived from an EMBL/GenBank/DDBJ whole genome shotgun (WGS) entry which is preliminary data.</text>
</comment>
<gene>
    <name evidence="2" type="ORF">GRG538_LOCUS10837</name>
</gene>
<evidence type="ECO:0000259" key="1">
    <source>
        <dbReference type="Pfam" id="PF02010"/>
    </source>
</evidence>
<dbReference type="EMBL" id="CAJNYT010001421">
    <property type="protein sequence ID" value="CAF3410190.1"/>
    <property type="molecule type" value="Genomic_DNA"/>
</dbReference>
<accession>A0A818AXS5</accession>
<dbReference type="Pfam" id="PF02010">
    <property type="entry name" value="REJ"/>
    <property type="match status" value="1"/>
</dbReference>
<dbReference type="AlphaFoldDB" id="A0A818AXS5"/>
<dbReference type="Proteomes" id="UP000663872">
    <property type="component" value="Unassembled WGS sequence"/>
</dbReference>
<name>A0A818AXS5_9BILA</name>
<feature type="domain" description="PKD/REJ-like" evidence="1">
    <location>
        <begin position="333"/>
        <end position="618"/>
    </location>
</feature>
<reference evidence="2" key="1">
    <citation type="submission" date="2021-02" db="EMBL/GenBank/DDBJ databases">
        <authorList>
            <person name="Nowell W R."/>
        </authorList>
    </citation>
    <scope>NUCLEOTIDE SEQUENCE</scope>
</reference>
<proteinExistence type="predicted"/>
<protein>
    <recommendedName>
        <fullName evidence="1">PKD/REJ-like domain-containing protein</fullName>
    </recommendedName>
</protein>
<dbReference type="InterPro" id="IPR002859">
    <property type="entry name" value="PKD/REJ-like"/>
</dbReference>